<dbReference type="KEGG" id="cyc:PCC7424_0154"/>
<protein>
    <recommendedName>
        <fullName evidence="4">PEP-CTERM protein-sorting domain-containing protein</fullName>
    </recommendedName>
</protein>
<keyword evidence="1" id="KW-0732">Signal</keyword>
<dbReference type="AlphaFoldDB" id="B7K9E1"/>
<evidence type="ECO:0000256" key="1">
    <source>
        <dbReference type="SAM" id="SignalP"/>
    </source>
</evidence>
<evidence type="ECO:0000313" key="2">
    <source>
        <dbReference type="EMBL" id="ACK68624.1"/>
    </source>
</evidence>
<keyword evidence="3" id="KW-1185">Reference proteome</keyword>
<feature type="chain" id="PRO_5002858830" description="PEP-CTERM protein-sorting domain-containing protein" evidence="1">
    <location>
        <begin position="25"/>
        <end position="250"/>
    </location>
</feature>
<dbReference type="InterPro" id="IPR047995">
    <property type="entry name" value="Choice_anch_K"/>
</dbReference>
<dbReference type="Proteomes" id="UP000002384">
    <property type="component" value="Chromosome"/>
</dbReference>
<name>B7K9E1_GLOC7</name>
<dbReference type="HOGENOM" id="CLU_1109987_0_0_3"/>
<organism evidence="2 3">
    <name type="scientific">Gloeothece citriformis (strain PCC 7424)</name>
    <name type="common">Cyanothece sp. (strain PCC 7424)</name>
    <dbReference type="NCBI Taxonomy" id="65393"/>
    <lineage>
        <taxon>Bacteria</taxon>
        <taxon>Bacillati</taxon>
        <taxon>Cyanobacteriota</taxon>
        <taxon>Cyanophyceae</taxon>
        <taxon>Oscillatoriophycideae</taxon>
        <taxon>Chroococcales</taxon>
        <taxon>Aphanothecaceae</taxon>
        <taxon>Gloeothece</taxon>
        <taxon>Gloeothece citriformis</taxon>
    </lineage>
</organism>
<evidence type="ECO:0000313" key="3">
    <source>
        <dbReference type="Proteomes" id="UP000002384"/>
    </source>
</evidence>
<accession>B7K9E1</accession>
<dbReference type="NCBIfam" id="TIGR04155">
    <property type="entry name" value="cyano_PEP"/>
    <property type="match status" value="1"/>
</dbReference>
<evidence type="ECO:0008006" key="4">
    <source>
        <dbReference type="Google" id="ProtNLM"/>
    </source>
</evidence>
<dbReference type="eggNOG" id="ENOG502ZS7R">
    <property type="taxonomic scope" value="Bacteria"/>
</dbReference>
<feature type="signal peptide" evidence="1">
    <location>
        <begin position="1"/>
        <end position="24"/>
    </location>
</feature>
<proteinExistence type="predicted"/>
<reference evidence="3" key="1">
    <citation type="journal article" date="2011" name="MBio">
        <title>Novel metabolic attributes of the genus Cyanothece, comprising a group of unicellular nitrogen-fixing Cyanobacteria.</title>
        <authorList>
            <person name="Bandyopadhyay A."/>
            <person name="Elvitigala T."/>
            <person name="Welsh E."/>
            <person name="Stockel J."/>
            <person name="Liberton M."/>
            <person name="Min H."/>
            <person name="Sherman L.A."/>
            <person name="Pakrasi H.B."/>
        </authorList>
    </citation>
    <scope>NUCLEOTIDE SEQUENCE [LARGE SCALE GENOMIC DNA]</scope>
    <source>
        <strain evidence="3">PCC 7424</strain>
    </source>
</reference>
<dbReference type="NCBIfam" id="NF038131">
    <property type="entry name" value="choice_anch_K"/>
    <property type="match status" value="1"/>
</dbReference>
<dbReference type="EMBL" id="CP001291">
    <property type="protein sequence ID" value="ACK68624.1"/>
    <property type="molecule type" value="Genomic_DNA"/>
</dbReference>
<dbReference type="InterPro" id="IPR026374">
    <property type="entry name" value="Cyano_PEP"/>
</dbReference>
<gene>
    <name evidence="2" type="ordered locus">PCC7424_0154</name>
</gene>
<sequence>MKNYLTGILFSVSLSFCVSNGASAEVSGVSEGTFSNFRFSEVNKETQEEIDVFEPSSDEIIEGELTSKLIFRRTDLIEEREFDNFFEFSSTSLTNVEMGQPFVLGYFTYKNGRFFLNSDSDQIRTLFLADLTGKINSPQPQYSQSFTTKIGLDITPNIGNSLQNADIIYFLDYPEYGSFRIYEDQEATVEILGIFSSFNLNLAGFGNILSGEETGFTTSSIERFVIPEPFTLLGTATAICFGAIFKRKLS</sequence>